<name>A0A7T7UZE9_9FLAO</name>
<evidence type="ECO:0000313" key="1">
    <source>
        <dbReference type="EMBL" id="QQN58968.1"/>
    </source>
</evidence>
<protein>
    <recommendedName>
        <fullName evidence="3">Glycosyltransferase</fullName>
    </recommendedName>
</protein>
<sequence>MRNLWNAHMYWTLITVDAYYNDPKGLNAKLDRLLQNQKDIGAAIVPYYGQAAGDQLAKLLTEHIQLAVPVLKAAKENNKEALDKAVKDWYANAKDIGSFLASANPKNWTTKETQGALEMHITHTIAYSVSILKGDYTQSFGGFEEALHHMVHLADILTEGITKQFPDKF</sequence>
<dbReference type="AlphaFoldDB" id="A0A7T7UZE9"/>
<reference evidence="1 2" key="1">
    <citation type="submission" date="2020-12" db="EMBL/GenBank/DDBJ databases">
        <title>FDA dAtabase for Regulatory Grade micrObial Sequences (FDA-ARGOS): Supporting development and validation of Infectious Disease Dx tests.</title>
        <authorList>
            <person name="Kerrigan L."/>
            <person name="Long C."/>
            <person name="Tallon L."/>
            <person name="Sadzewicz L."/>
            <person name="Zhao X."/>
            <person name="Boylan J."/>
            <person name="Ott S."/>
            <person name="Bowen H."/>
            <person name="Vavikolanu K."/>
            <person name="Mehta A."/>
            <person name="Aluvathingal J."/>
            <person name="Nadendla S."/>
            <person name="Yan Y."/>
            <person name="Sichtig H."/>
        </authorList>
    </citation>
    <scope>NUCLEOTIDE SEQUENCE [LARGE SCALE GENOMIC DNA]</scope>
    <source>
        <strain evidence="1 2">FDAARGOS_1031</strain>
    </source>
</reference>
<dbReference type="RefSeq" id="WP_146343381.1">
    <property type="nucleotide sequence ID" value="NZ_CP067018.1"/>
</dbReference>
<organism evidence="1 2">
    <name type="scientific">Elizabethkingia bruuniana</name>
    <dbReference type="NCBI Taxonomy" id="1756149"/>
    <lineage>
        <taxon>Bacteria</taxon>
        <taxon>Pseudomonadati</taxon>
        <taxon>Bacteroidota</taxon>
        <taxon>Flavobacteriia</taxon>
        <taxon>Flavobacteriales</taxon>
        <taxon>Weeksellaceae</taxon>
        <taxon>Elizabethkingia</taxon>
    </lineage>
</organism>
<evidence type="ECO:0008006" key="3">
    <source>
        <dbReference type="Google" id="ProtNLM"/>
    </source>
</evidence>
<proteinExistence type="predicted"/>
<gene>
    <name evidence="1" type="ORF">I6H88_21545</name>
</gene>
<evidence type="ECO:0000313" key="2">
    <source>
        <dbReference type="Proteomes" id="UP000595426"/>
    </source>
</evidence>
<dbReference type="Proteomes" id="UP000595426">
    <property type="component" value="Chromosome"/>
</dbReference>
<dbReference type="EMBL" id="CP067018">
    <property type="protein sequence ID" value="QQN58968.1"/>
    <property type="molecule type" value="Genomic_DNA"/>
</dbReference>
<accession>A0A7T7UZE9</accession>
<keyword evidence="2" id="KW-1185">Reference proteome</keyword>